<accession>A0A4R8MQ41</accession>
<dbReference type="Gene3D" id="1.10.260.40">
    <property type="entry name" value="lambda repressor-like DNA-binding domains"/>
    <property type="match status" value="1"/>
</dbReference>
<dbReference type="NCBIfam" id="TIGR03070">
    <property type="entry name" value="couple_hipB"/>
    <property type="match status" value="1"/>
</dbReference>
<dbReference type="Proteomes" id="UP000294684">
    <property type="component" value="Unassembled WGS sequence"/>
</dbReference>
<dbReference type="InterPro" id="IPR017507">
    <property type="entry name" value="Tscrpt_reg_HipB-like"/>
</dbReference>
<dbReference type="GeneID" id="79829094"/>
<dbReference type="InterPro" id="IPR010982">
    <property type="entry name" value="Lambda_DNA-bd_dom_sf"/>
</dbReference>
<dbReference type="Pfam" id="PF01381">
    <property type="entry name" value="HTH_3"/>
    <property type="match status" value="1"/>
</dbReference>
<dbReference type="AlphaFoldDB" id="A0A4R8MQ41"/>
<dbReference type="SMART" id="SM00530">
    <property type="entry name" value="HTH_XRE"/>
    <property type="match status" value="1"/>
</dbReference>
<evidence type="ECO:0000259" key="1">
    <source>
        <dbReference type="PROSITE" id="PS50943"/>
    </source>
</evidence>
<protein>
    <submittedName>
        <fullName evidence="2">Y4mF family transcriptional regulator</fullName>
    </submittedName>
</protein>
<evidence type="ECO:0000313" key="2">
    <source>
        <dbReference type="EMBL" id="TDY66729.1"/>
    </source>
</evidence>
<organism evidence="2 3">
    <name type="scientific">Leptospira meyeri</name>
    <dbReference type="NCBI Taxonomy" id="29508"/>
    <lineage>
        <taxon>Bacteria</taxon>
        <taxon>Pseudomonadati</taxon>
        <taxon>Spirochaetota</taxon>
        <taxon>Spirochaetia</taxon>
        <taxon>Leptospirales</taxon>
        <taxon>Leptospiraceae</taxon>
        <taxon>Leptospira</taxon>
    </lineage>
</organism>
<evidence type="ECO:0000313" key="3">
    <source>
        <dbReference type="Proteomes" id="UP000294684"/>
    </source>
</evidence>
<dbReference type="PROSITE" id="PS50943">
    <property type="entry name" value="HTH_CROC1"/>
    <property type="match status" value="1"/>
</dbReference>
<dbReference type="EMBL" id="SORO01000005">
    <property type="protein sequence ID" value="TDY66729.1"/>
    <property type="molecule type" value="Genomic_DNA"/>
</dbReference>
<reference evidence="2 3" key="1">
    <citation type="submission" date="2019-03" db="EMBL/GenBank/DDBJ databases">
        <title>Genomic Encyclopedia of Archaeal and Bacterial Type Strains, Phase II (KMG-II): from individual species to whole genera.</title>
        <authorList>
            <person name="Goeker M."/>
        </authorList>
    </citation>
    <scope>NUCLEOTIDE SEQUENCE [LARGE SCALE GENOMIC DNA]</scope>
    <source>
        <strain evidence="2 3">DSM 21537</strain>
    </source>
</reference>
<dbReference type="RefSeq" id="WP_004787996.1">
    <property type="nucleotide sequence ID" value="NZ_SORO01000005.1"/>
</dbReference>
<comment type="caution">
    <text evidence="2">The sequence shown here is derived from an EMBL/GenBank/DDBJ whole genome shotgun (WGS) entry which is preliminary data.</text>
</comment>
<proteinExistence type="predicted"/>
<gene>
    <name evidence="2" type="ORF">CLV96_3838</name>
</gene>
<dbReference type="CDD" id="cd00093">
    <property type="entry name" value="HTH_XRE"/>
    <property type="match status" value="1"/>
</dbReference>
<name>A0A4R8MQ41_LEPME</name>
<dbReference type="GO" id="GO:0003677">
    <property type="term" value="F:DNA binding"/>
    <property type="evidence" value="ECO:0007669"/>
    <property type="project" value="InterPro"/>
</dbReference>
<dbReference type="STRING" id="1193051.LEP1GSC017_0377"/>
<dbReference type="InterPro" id="IPR001387">
    <property type="entry name" value="Cro/C1-type_HTH"/>
</dbReference>
<feature type="domain" description="HTH cro/C1-type" evidence="1">
    <location>
        <begin position="10"/>
        <end position="64"/>
    </location>
</feature>
<dbReference type="SUPFAM" id="SSF47413">
    <property type="entry name" value="lambda repressor-like DNA-binding domains"/>
    <property type="match status" value="1"/>
</dbReference>
<dbReference type="OrthoDB" id="9814553at2"/>
<keyword evidence="3" id="KW-1185">Reference proteome</keyword>
<sequence>MELDHLSDFVKKERKKNSLTQEDLARMTGVGLRFIRELEQGKPSLRMDKVNQVLEAFGAKLVPKPKSKGSEYES</sequence>